<feature type="non-terminal residue" evidence="2">
    <location>
        <position position="80"/>
    </location>
</feature>
<protein>
    <submittedName>
        <fullName evidence="2">Uncharacterized protein</fullName>
    </submittedName>
</protein>
<proteinExistence type="predicted"/>
<reference evidence="2" key="1">
    <citation type="journal article" date="2022" name="bioRxiv">
        <title>Sequencing and chromosome-scale assembly of the giantPleurodeles waltlgenome.</title>
        <authorList>
            <person name="Brown T."/>
            <person name="Elewa A."/>
            <person name="Iarovenko S."/>
            <person name="Subramanian E."/>
            <person name="Araus A.J."/>
            <person name="Petzold A."/>
            <person name="Susuki M."/>
            <person name="Suzuki K.-i.T."/>
            <person name="Hayashi T."/>
            <person name="Toyoda A."/>
            <person name="Oliveira C."/>
            <person name="Osipova E."/>
            <person name="Leigh N.D."/>
            <person name="Simon A."/>
            <person name="Yun M.H."/>
        </authorList>
    </citation>
    <scope>NUCLEOTIDE SEQUENCE</scope>
    <source>
        <strain evidence="2">20211129_DDA</strain>
        <tissue evidence="2">Liver</tissue>
    </source>
</reference>
<dbReference type="EMBL" id="JANPWB010000007">
    <property type="protein sequence ID" value="KAJ1169414.1"/>
    <property type="molecule type" value="Genomic_DNA"/>
</dbReference>
<organism evidence="2 3">
    <name type="scientific">Pleurodeles waltl</name>
    <name type="common">Iberian ribbed newt</name>
    <dbReference type="NCBI Taxonomy" id="8319"/>
    <lineage>
        <taxon>Eukaryota</taxon>
        <taxon>Metazoa</taxon>
        <taxon>Chordata</taxon>
        <taxon>Craniata</taxon>
        <taxon>Vertebrata</taxon>
        <taxon>Euteleostomi</taxon>
        <taxon>Amphibia</taxon>
        <taxon>Batrachia</taxon>
        <taxon>Caudata</taxon>
        <taxon>Salamandroidea</taxon>
        <taxon>Salamandridae</taxon>
        <taxon>Pleurodelinae</taxon>
        <taxon>Pleurodeles</taxon>
    </lineage>
</organism>
<keyword evidence="3" id="KW-1185">Reference proteome</keyword>
<name>A0AAV7SYV7_PLEWA</name>
<dbReference type="Proteomes" id="UP001066276">
    <property type="component" value="Chromosome 4_1"/>
</dbReference>
<feature type="region of interest" description="Disordered" evidence="1">
    <location>
        <begin position="1"/>
        <end position="30"/>
    </location>
</feature>
<evidence type="ECO:0000313" key="3">
    <source>
        <dbReference type="Proteomes" id="UP001066276"/>
    </source>
</evidence>
<dbReference type="AlphaFoldDB" id="A0AAV7SYV7"/>
<feature type="non-terminal residue" evidence="2">
    <location>
        <position position="1"/>
    </location>
</feature>
<sequence length="80" mass="8858">SQQGAIQDASFTGKNYSTFTSHSRGKSQSVCTQMEGDFRRSLGYSDSVGISPGVPQHSVSACPSDKHVFFPIKSEFYRYR</sequence>
<gene>
    <name evidence="2" type="ORF">NDU88_001307</name>
</gene>
<evidence type="ECO:0000313" key="2">
    <source>
        <dbReference type="EMBL" id="KAJ1169414.1"/>
    </source>
</evidence>
<comment type="caution">
    <text evidence="2">The sequence shown here is derived from an EMBL/GenBank/DDBJ whole genome shotgun (WGS) entry which is preliminary data.</text>
</comment>
<accession>A0AAV7SYV7</accession>
<evidence type="ECO:0000256" key="1">
    <source>
        <dbReference type="SAM" id="MobiDB-lite"/>
    </source>
</evidence>